<dbReference type="PANTHER" id="PTHR30012:SF7">
    <property type="entry name" value="PROTEIN TRANSPORT PROTEIN HOFC HOMOLOG"/>
    <property type="match status" value="1"/>
</dbReference>
<evidence type="ECO:0000259" key="11">
    <source>
        <dbReference type="Pfam" id="PF00482"/>
    </source>
</evidence>
<proteinExistence type="inferred from homology"/>
<evidence type="ECO:0000256" key="8">
    <source>
        <dbReference type="ARBA" id="ARBA00023136"/>
    </source>
</evidence>
<dbReference type="InterPro" id="IPR018076">
    <property type="entry name" value="T2SS_GspF_dom"/>
</dbReference>
<name>A0A2K8KVQ0_MARES</name>
<dbReference type="KEGG" id="maes:Ga0123461_0471"/>
<evidence type="ECO:0000256" key="7">
    <source>
        <dbReference type="ARBA" id="ARBA00022989"/>
    </source>
</evidence>
<dbReference type="InterPro" id="IPR003004">
    <property type="entry name" value="GspF/PilC"/>
</dbReference>
<evidence type="ECO:0000256" key="3">
    <source>
        <dbReference type="ARBA" id="ARBA00022448"/>
    </source>
</evidence>
<keyword evidence="13" id="KW-1185">Reference proteome</keyword>
<comment type="similarity">
    <text evidence="2 9">Belongs to the GSP F family.</text>
</comment>
<accession>A0A2K8KVQ0</accession>
<evidence type="ECO:0000256" key="5">
    <source>
        <dbReference type="ARBA" id="ARBA00022519"/>
    </source>
</evidence>
<evidence type="ECO:0000256" key="6">
    <source>
        <dbReference type="ARBA" id="ARBA00022692"/>
    </source>
</evidence>
<feature type="domain" description="Type II secretion system protein GspF" evidence="11">
    <location>
        <begin position="64"/>
        <end position="187"/>
    </location>
</feature>
<feature type="transmembrane region" description="Helical" evidence="10">
    <location>
        <begin position="217"/>
        <end position="236"/>
    </location>
</feature>
<dbReference type="EMBL" id="CP018799">
    <property type="protein sequence ID" value="ATX78908.1"/>
    <property type="molecule type" value="Genomic_DNA"/>
</dbReference>
<keyword evidence="3 9" id="KW-0813">Transport</keyword>
<dbReference type="RefSeq" id="WP_100278638.1">
    <property type="nucleotide sequence ID" value="NZ_CP018799.1"/>
</dbReference>
<gene>
    <name evidence="12" type="ORF">Ga0123461_0471</name>
</gene>
<dbReference type="Proteomes" id="UP000231701">
    <property type="component" value="Chromosome"/>
</dbReference>
<evidence type="ECO:0000313" key="13">
    <source>
        <dbReference type="Proteomes" id="UP000231701"/>
    </source>
</evidence>
<keyword evidence="8 10" id="KW-0472">Membrane</keyword>
<protein>
    <submittedName>
        <fullName evidence="12">Type IV pilus assembly protein PilC</fullName>
    </submittedName>
</protein>
<evidence type="ECO:0000256" key="2">
    <source>
        <dbReference type="ARBA" id="ARBA00005745"/>
    </source>
</evidence>
<sequence length="397" mass="43774">MAIFVWQGKNRQGGPQSGEMEAKNREIVLATLRRQGLTETKVKKKPIEIHLFPEKVDEKDISVFFRQLSTMINAGLPLVQCFEMAERGSEKKALNKLLKDVRQSLESGNPLGETMRKFPKEFDRLTCALVEAGEQGGILDSILLRLCTYKEKALSLKRKIKSAMVYPAAILAVSFIVTAILMIFVIPIFGEMFADFGADLPAPTQITMMVSDLFVEYWYLVVGAPIALVFAIKSIYKTPKGRYQLDKLLLALPVMGEVLRKASVARFCRTFSTLAAAGVPILEALDTVAETAGNVVIEEVILSSKVSIAQGQTLSAPLEESGIFPVMVTQMISIGEQTGSLEEMLSKIADFYEEEVDVAVDNMQQLMEPLIMAFLGVVIGGLVISMYLPIFQMASIV</sequence>
<comment type="subcellular location">
    <subcellularLocation>
        <location evidence="1 9">Cell inner membrane</location>
        <topology evidence="1 9">Multi-pass membrane protein</topology>
    </subcellularLocation>
</comment>
<feature type="transmembrane region" description="Helical" evidence="10">
    <location>
        <begin position="165"/>
        <end position="189"/>
    </location>
</feature>
<dbReference type="PROSITE" id="PS00874">
    <property type="entry name" value="T2SP_F"/>
    <property type="match status" value="1"/>
</dbReference>
<feature type="transmembrane region" description="Helical" evidence="10">
    <location>
        <begin position="370"/>
        <end position="390"/>
    </location>
</feature>
<evidence type="ECO:0000256" key="1">
    <source>
        <dbReference type="ARBA" id="ARBA00004429"/>
    </source>
</evidence>
<dbReference type="GO" id="GO:0005886">
    <property type="term" value="C:plasma membrane"/>
    <property type="evidence" value="ECO:0007669"/>
    <property type="project" value="UniProtKB-SubCell"/>
</dbReference>
<dbReference type="GO" id="GO:0015628">
    <property type="term" value="P:protein secretion by the type II secretion system"/>
    <property type="evidence" value="ECO:0007669"/>
    <property type="project" value="TreeGrafter"/>
</dbReference>
<organism evidence="12 13">
    <name type="scientific">Mariprofundus aestuarium</name>
    <dbReference type="NCBI Taxonomy" id="1921086"/>
    <lineage>
        <taxon>Bacteria</taxon>
        <taxon>Pseudomonadati</taxon>
        <taxon>Pseudomonadota</taxon>
        <taxon>Candidatius Mariprofundia</taxon>
        <taxon>Mariprofundales</taxon>
        <taxon>Mariprofundaceae</taxon>
        <taxon>Mariprofundus</taxon>
    </lineage>
</organism>
<feature type="domain" description="Type II secretion system protein GspF" evidence="11">
    <location>
        <begin position="267"/>
        <end position="389"/>
    </location>
</feature>
<keyword evidence="7 10" id="KW-1133">Transmembrane helix</keyword>
<dbReference type="PANTHER" id="PTHR30012">
    <property type="entry name" value="GENERAL SECRETION PATHWAY PROTEIN"/>
    <property type="match status" value="1"/>
</dbReference>
<dbReference type="Pfam" id="PF00482">
    <property type="entry name" value="T2SSF"/>
    <property type="match status" value="2"/>
</dbReference>
<dbReference type="InterPro" id="IPR042094">
    <property type="entry name" value="T2SS_GspF_sf"/>
</dbReference>
<keyword evidence="5" id="KW-0997">Cell inner membrane</keyword>
<dbReference type="OrthoDB" id="5297636at2"/>
<dbReference type="Gene3D" id="1.20.81.30">
    <property type="entry name" value="Type II secretion system (T2SS), domain F"/>
    <property type="match status" value="2"/>
</dbReference>
<evidence type="ECO:0000256" key="4">
    <source>
        <dbReference type="ARBA" id="ARBA00022475"/>
    </source>
</evidence>
<evidence type="ECO:0000256" key="9">
    <source>
        <dbReference type="RuleBase" id="RU003923"/>
    </source>
</evidence>
<reference evidence="12 13" key="1">
    <citation type="submission" date="2016-12" db="EMBL/GenBank/DDBJ databases">
        <title>Isolation and genomic insights into novel planktonic Zetaproteobacteria from stratified waters of the Chesapeake Bay.</title>
        <authorList>
            <person name="McAllister S.M."/>
            <person name="Kato S."/>
            <person name="Chan C.S."/>
            <person name="Chiu B.K."/>
            <person name="Field E.K."/>
        </authorList>
    </citation>
    <scope>NUCLEOTIDE SEQUENCE [LARGE SCALE GENOMIC DNA]</scope>
    <source>
        <strain evidence="12 13">CP-5</strain>
    </source>
</reference>
<dbReference type="AlphaFoldDB" id="A0A2K8KVQ0"/>
<dbReference type="InterPro" id="IPR001992">
    <property type="entry name" value="T2SS_GspF/T4SS_PilC_CS"/>
</dbReference>
<keyword evidence="4" id="KW-1003">Cell membrane</keyword>
<dbReference type="FunFam" id="1.20.81.30:FF:000001">
    <property type="entry name" value="Type II secretion system protein F"/>
    <property type="match status" value="2"/>
</dbReference>
<dbReference type="PRINTS" id="PR00812">
    <property type="entry name" value="BCTERIALGSPF"/>
</dbReference>
<keyword evidence="6 9" id="KW-0812">Transmembrane</keyword>
<evidence type="ECO:0000256" key="10">
    <source>
        <dbReference type="SAM" id="Phobius"/>
    </source>
</evidence>
<evidence type="ECO:0000313" key="12">
    <source>
        <dbReference type="EMBL" id="ATX78908.1"/>
    </source>
</evidence>